<evidence type="ECO:0000313" key="2">
    <source>
        <dbReference type="Proteomes" id="UP001223420"/>
    </source>
</evidence>
<reference evidence="1" key="1">
    <citation type="submission" date="2023-07" db="EMBL/GenBank/DDBJ databases">
        <title>Genomic Encyclopedia of Type Strains, Phase IV (KMG-IV): sequencing the most valuable type-strain genomes for metagenomic binning, comparative biology and taxonomic classification.</title>
        <authorList>
            <person name="Goeker M."/>
        </authorList>
    </citation>
    <scope>NUCLEOTIDE SEQUENCE</scope>
    <source>
        <strain evidence="1">DSM 19569</strain>
    </source>
</reference>
<proteinExistence type="predicted"/>
<dbReference type="Proteomes" id="UP001223420">
    <property type="component" value="Unassembled WGS sequence"/>
</dbReference>
<dbReference type="AlphaFoldDB" id="A0AAJ1TYV1"/>
<organism evidence="1 2">
    <name type="scientific">Methylobacterium brachiatum</name>
    <dbReference type="NCBI Taxonomy" id="269660"/>
    <lineage>
        <taxon>Bacteria</taxon>
        <taxon>Pseudomonadati</taxon>
        <taxon>Pseudomonadota</taxon>
        <taxon>Alphaproteobacteria</taxon>
        <taxon>Hyphomicrobiales</taxon>
        <taxon>Methylobacteriaceae</taxon>
        <taxon>Methylobacterium</taxon>
    </lineage>
</organism>
<evidence type="ECO:0000313" key="1">
    <source>
        <dbReference type="EMBL" id="MDQ0547144.1"/>
    </source>
</evidence>
<protein>
    <submittedName>
        <fullName evidence="1">Uncharacterized protein</fullName>
    </submittedName>
</protein>
<dbReference type="RefSeq" id="WP_307356013.1">
    <property type="nucleotide sequence ID" value="NZ_JAUSWL010000022.1"/>
</dbReference>
<name>A0AAJ1TYV1_9HYPH</name>
<gene>
    <name evidence="1" type="ORF">QO001_006100</name>
</gene>
<accession>A0AAJ1TYV1</accession>
<comment type="caution">
    <text evidence="1">The sequence shown here is derived from an EMBL/GenBank/DDBJ whole genome shotgun (WGS) entry which is preliminary data.</text>
</comment>
<dbReference type="EMBL" id="JAUSWL010000022">
    <property type="protein sequence ID" value="MDQ0547144.1"/>
    <property type="molecule type" value="Genomic_DNA"/>
</dbReference>
<sequence>MTYEHLRNAFRERNRLPFDTAPAASHSDRDLQDPFASWKRRRRYRPHLAALDLDESTERALARFLTLARSGRPATSVQDDGEEPATRAQVARIEESIAVAAAEHAALRADIAGLATAFASLAGERTKGRKAGIVASTALHFWDQVMRAFAGEIRKRGPLTAVFRRATLTP</sequence>